<dbReference type="Gene3D" id="1.10.287.3510">
    <property type="match status" value="1"/>
</dbReference>
<dbReference type="EMBL" id="AB035869">
    <property type="protein sequence ID" value="BAA95922.1"/>
    <property type="molecule type" value="Genomic_DNA"/>
</dbReference>
<evidence type="ECO:0000256" key="9">
    <source>
        <dbReference type="ARBA" id="ARBA00031586"/>
    </source>
</evidence>
<evidence type="ECO:0000256" key="3">
    <source>
        <dbReference type="ARBA" id="ARBA00016612"/>
    </source>
</evidence>
<keyword evidence="6 10" id="KW-1133">Transmembrane helix</keyword>
<reference evidence="11" key="1">
    <citation type="journal article" date="2000" name="Genetics">
        <title>The mitochondrial genome of the brachiopod Laqueus rubellus.</title>
        <authorList>
            <person name="Noguchi Y."/>
            <person name="Endo K."/>
            <person name="Tajima F."/>
            <person name="Ueshima R."/>
        </authorList>
    </citation>
    <scope>NUCLEOTIDE SEQUENCE</scope>
</reference>
<evidence type="ECO:0000256" key="8">
    <source>
        <dbReference type="ARBA" id="ARBA00023136"/>
    </source>
</evidence>
<evidence type="ECO:0000256" key="7">
    <source>
        <dbReference type="ARBA" id="ARBA00023027"/>
    </source>
</evidence>
<keyword evidence="11" id="KW-0496">Mitochondrion</keyword>
<evidence type="ECO:0000256" key="6">
    <source>
        <dbReference type="ARBA" id="ARBA00022989"/>
    </source>
</evidence>
<feature type="transmembrane region" description="Helical" evidence="10">
    <location>
        <begin position="49"/>
        <end position="73"/>
    </location>
</feature>
<evidence type="ECO:0000256" key="5">
    <source>
        <dbReference type="ARBA" id="ARBA00022967"/>
    </source>
</evidence>
<sequence length="84" mass="8799">MFSLSFCFLAFSGLLSNRGHYLNLLICLEALMLSAVLVVMVGPGEYEPYLGLGLLVVGACEASLGLAVLVALLRSGGSMNLKSC</sequence>
<proteinExistence type="inferred from homology"/>
<evidence type="ECO:0000256" key="2">
    <source>
        <dbReference type="ARBA" id="ARBA00010519"/>
    </source>
</evidence>
<geneLocation type="mitochondrion" evidence="11"/>
<dbReference type="InterPro" id="IPR039428">
    <property type="entry name" value="NUOK/Mnh_C1-like"/>
</dbReference>
<evidence type="ECO:0000256" key="10">
    <source>
        <dbReference type="SAM" id="Phobius"/>
    </source>
</evidence>
<gene>
    <name evidence="11" type="primary">nad4L</name>
</gene>
<protein>
    <recommendedName>
        <fullName evidence="3">NADH-ubiquinone oxidoreductase chain 4L</fullName>
    </recommendedName>
    <alternativeName>
        <fullName evidence="9">NADH dehydrogenase subunit 4L</fullName>
    </alternativeName>
</protein>
<feature type="transmembrane region" description="Helical" evidence="10">
    <location>
        <begin position="21"/>
        <end position="43"/>
    </location>
</feature>
<dbReference type="Pfam" id="PF00420">
    <property type="entry name" value="Oxidored_q2"/>
    <property type="match status" value="1"/>
</dbReference>
<evidence type="ECO:0000313" key="11">
    <source>
        <dbReference type="EMBL" id="BAA95922.1"/>
    </source>
</evidence>
<accession>Q9MQZ5</accession>
<keyword evidence="7" id="KW-0520">NAD</keyword>
<evidence type="ECO:0000256" key="4">
    <source>
        <dbReference type="ARBA" id="ARBA00022692"/>
    </source>
</evidence>
<comment type="similarity">
    <text evidence="2">Belongs to the complex I subunit 4L family.</text>
</comment>
<keyword evidence="5" id="KW-1278">Translocase</keyword>
<evidence type="ECO:0000256" key="1">
    <source>
        <dbReference type="ARBA" id="ARBA00004141"/>
    </source>
</evidence>
<comment type="subcellular location">
    <subcellularLocation>
        <location evidence="1">Membrane</location>
        <topology evidence="1">Multi-pass membrane protein</topology>
    </subcellularLocation>
</comment>
<organism evidence="11">
    <name type="scientific">Laqueus rubellus</name>
    <name type="common">Lampshell</name>
    <dbReference type="NCBI Taxonomy" id="93892"/>
    <lineage>
        <taxon>Eukaryota</taxon>
        <taxon>Metazoa</taxon>
        <taxon>Spiralia</taxon>
        <taxon>Lophotrochozoa</taxon>
        <taxon>Brachiopoda</taxon>
        <taxon>Rhynchonelliformea</taxon>
        <taxon>Rhynchonellata</taxon>
        <taxon>Terebratellidina</taxon>
        <taxon>Laqueoidea</taxon>
        <taxon>Laqueidae</taxon>
        <taxon>Laqueus</taxon>
    </lineage>
</organism>
<dbReference type="AlphaFoldDB" id="Q9MQZ5"/>
<keyword evidence="4 10" id="KW-0812">Transmembrane</keyword>
<name>Q9MQZ5_LAQRU</name>
<keyword evidence="8 10" id="KW-0472">Membrane</keyword>
<dbReference type="GO" id="GO:0016020">
    <property type="term" value="C:membrane"/>
    <property type="evidence" value="ECO:0007669"/>
    <property type="project" value="UniProtKB-SubCell"/>
</dbReference>